<gene>
    <name evidence="13" type="primary">glvI</name>
    <name evidence="13" type="ORF">ROTO_21200</name>
</gene>
<dbReference type="Proteomes" id="UP000037046">
    <property type="component" value="Unassembled WGS sequence"/>
</dbReference>
<dbReference type="SUPFAM" id="SSF90112">
    <property type="entry name" value="Neurotransmitter-gated ion-channel transmembrane pore"/>
    <property type="match status" value="1"/>
</dbReference>
<feature type="domain" description="Neurotransmitter-gated ion-channel ligand-binding" evidence="12">
    <location>
        <begin position="33"/>
        <end position="188"/>
    </location>
</feature>
<keyword evidence="8" id="KW-0406">Ion transport</keyword>
<feature type="transmembrane region" description="Helical" evidence="11">
    <location>
        <begin position="222"/>
        <end position="243"/>
    </location>
</feature>
<feature type="transmembrane region" description="Helical" evidence="11">
    <location>
        <begin position="285"/>
        <end position="308"/>
    </location>
</feature>
<evidence type="ECO:0000256" key="3">
    <source>
        <dbReference type="ARBA" id="ARBA00022448"/>
    </source>
</evidence>
<dbReference type="EMBL" id="LGVV01000026">
    <property type="protein sequence ID" value="KNX41341.1"/>
    <property type="molecule type" value="Genomic_DNA"/>
</dbReference>
<evidence type="ECO:0000256" key="4">
    <source>
        <dbReference type="ARBA" id="ARBA00022475"/>
    </source>
</evidence>
<evidence type="ECO:0000256" key="1">
    <source>
        <dbReference type="ARBA" id="ARBA00004141"/>
    </source>
</evidence>
<keyword evidence="3" id="KW-0813">Transport</keyword>
<dbReference type="InterPro" id="IPR036719">
    <property type="entry name" value="Neuro-gated_channel_TM_sf"/>
</dbReference>
<dbReference type="Gene3D" id="1.20.58.390">
    <property type="entry name" value="Neurotransmitter-gated ion-channel transmembrane domain"/>
    <property type="match status" value="1"/>
</dbReference>
<sequence>MDRWLAGVLTCIGAILLGAASVMACTLPDMRTDVAPKPEHGGPVQVDASFTVLDMLGVDDVSQQINVDIGAMLVWRDPRLQSLEGCRFARSQVWTPDIILRNSSNLRTTLNNARDQVVIGAEGRVTYRQRFFGEISTYHNLRSFPFDAHDFTITFMPVETGVETLKFVPDQANTWLSDRFNISGWHVTGLTLGEESAKLRETGRSLSMLHLTIAAEREVNYYLFRIMLPLFFVVAMSWVIFWVPPSRFEFQIGLGATSMLTVIAFNLAVAGALPPLGYLTVLDQILIWSIAMVFLAIAEALVTGLHVVNGKEARALQLDRVARVVFPILLIGGWAALALRGMR</sequence>
<feature type="transmembrane region" description="Helical" evidence="11">
    <location>
        <begin position="250"/>
        <end position="273"/>
    </location>
</feature>
<dbReference type="Gene3D" id="2.70.170.10">
    <property type="entry name" value="Neurotransmitter-gated ion-channel ligand-binding domain"/>
    <property type="match status" value="1"/>
</dbReference>
<dbReference type="SUPFAM" id="SSF63712">
    <property type="entry name" value="Nicotinic receptor ligand binding domain-like"/>
    <property type="match status" value="1"/>
</dbReference>
<dbReference type="InterPro" id="IPR036734">
    <property type="entry name" value="Neur_chan_lig-bd_sf"/>
</dbReference>
<evidence type="ECO:0000313" key="13">
    <source>
        <dbReference type="EMBL" id="KNX41341.1"/>
    </source>
</evidence>
<reference evidence="14" key="1">
    <citation type="submission" date="2015-07" db="EMBL/GenBank/DDBJ databases">
        <title>Draft Genome Sequence of Roseovarius tolerans EL-164, a producer of N-Acylated Alanine Methyl Esters (NAMEs).</title>
        <authorList>
            <person name="Voget S."/>
            <person name="Bruns H."/>
            <person name="Wagner-Doebler I."/>
            <person name="Schulz S."/>
            <person name="Daniel R."/>
        </authorList>
    </citation>
    <scope>NUCLEOTIDE SEQUENCE [LARGE SCALE GENOMIC DNA]</scope>
    <source>
        <strain evidence="14">EL-164</strain>
    </source>
</reference>
<protein>
    <submittedName>
        <fullName evidence="13">Proton-gated ion channel</fullName>
    </submittedName>
</protein>
<comment type="subcellular location">
    <subcellularLocation>
        <location evidence="2">Cell membrane</location>
    </subcellularLocation>
    <subcellularLocation>
        <location evidence="1">Membrane</location>
        <topology evidence="1">Multi-pass membrane protein</topology>
    </subcellularLocation>
</comment>
<evidence type="ECO:0000256" key="9">
    <source>
        <dbReference type="ARBA" id="ARBA00023136"/>
    </source>
</evidence>
<evidence type="ECO:0000313" key="14">
    <source>
        <dbReference type="Proteomes" id="UP000037046"/>
    </source>
</evidence>
<keyword evidence="4" id="KW-1003">Cell membrane</keyword>
<keyword evidence="5 11" id="KW-0812">Transmembrane</keyword>
<keyword evidence="9 11" id="KW-0472">Membrane</keyword>
<dbReference type="GO" id="GO:0004888">
    <property type="term" value="F:transmembrane signaling receptor activity"/>
    <property type="evidence" value="ECO:0007669"/>
    <property type="project" value="InterPro"/>
</dbReference>
<dbReference type="InterPro" id="IPR006202">
    <property type="entry name" value="Neur_chan_lig-bd"/>
</dbReference>
<name>A0A0L6CUE5_9RHOB</name>
<dbReference type="CDD" id="cd18988">
    <property type="entry name" value="LGIC_ECD_bact"/>
    <property type="match status" value="1"/>
</dbReference>
<dbReference type="STRING" id="74031.SAMN04488077_104224"/>
<dbReference type="CDD" id="cd19050">
    <property type="entry name" value="LGIC_TM_bact"/>
    <property type="match status" value="1"/>
</dbReference>
<dbReference type="InterPro" id="IPR006028">
    <property type="entry name" value="GABAA/Glycine_rcpt"/>
</dbReference>
<dbReference type="GO" id="GO:0005230">
    <property type="term" value="F:extracellular ligand-gated monoatomic ion channel activity"/>
    <property type="evidence" value="ECO:0007669"/>
    <property type="project" value="InterPro"/>
</dbReference>
<keyword evidence="10" id="KW-0407">Ion channel</keyword>
<keyword evidence="7 11" id="KW-1133">Transmembrane helix</keyword>
<keyword evidence="6" id="KW-0732">Signal</keyword>
<feature type="transmembrane region" description="Helical" evidence="11">
    <location>
        <begin position="320"/>
        <end position="339"/>
    </location>
</feature>
<dbReference type="PRINTS" id="PR00253">
    <property type="entry name" value="GABAARECEPTR"/>
</dbReference>
<evidence type="ECO:0000256" key="10">
    <source>
        <dbReference type="ARBA" id="ARBA00023303"/>
    </source>
</evidence>
<dbReference type="AlphaFoldDB" id="A0A0L6CUE5"/>
<evidence type="ECO:0000259" key="12">
    <source>
        <dbReference type="Pfam" id="PF02931"/>
    </source>
</evidence>
<evidence type="ECO:0000256" key="8">
    <source>
        <dbReference type="ARBA" id="ARBA00023065"/>
    </source>
</evidence>
<evidence type="ECO:0000256" key="5">
    <source>
        <dbReference type="ARBA" id="ARBA00022692"/>
    </source>
</evidence>
<comment type="caution">
    <text evidence="13">The sequence shown here is derived from an EMBL/GenBank/DDBJ whole genome shotgun (WGS) entry which is preliminary data.</text>
</comment>
<dbReference type="PATRIC" id="fig|74031.6.peg.2162"/>
<keyword evidence="14" id="KW-1185">Reference proteome</keyword>
<dbReference type="PANTHER" id="PTHR18945">
    <property type="entry name" value="NEUROTRANSMITTER GATED ION CHANNEL"/>
    <property type="match status" value="1"/>
</dbReference>
<dbReference type="PROSITE" id="PS51257">
    <property type="entry name" value="PROKAR_LIPOPROTEIN"/>
    <property type="match status" value="1"/>
</dbReference>
<evidence type="ECO:0000256" key="2">
    <source>
        <dbReference type="ARBA" id="ARBA00004236"/>
    </source>
</evidence>
<accession>A0A0L6CUE5</accession>
<dbReference type="Pfam" id="PF02931">
    <property type="entry name" value="Neur_chan_LBD"/>
    <property type="match status" value="1"/>
</dbReference>
<evidence type="ECO:0000256" key="6">
    <source>
        <dbReference type="ARBA" id="ARBA00022729"/>
    </source>
</evidence>
<dbReference type="InterPro" id="IPR006201">
    <property type="entry name" value="Neur_channel"/>
</dbReference>
<organism evidence="13 14">
    <name type="scientific">Roseovarius tolerans</name>
    <dbReference type="NCBI Taxonomy" id="74031"/>
    <lineage>
        <taxon>Bacteria</taxon>
        <taxon>Pseudomonadati</taxon>
        <taxon>Pseudomonadota</taxon>
        <taxon>Alphaproteobacteria</taxon>
        <taxon>Rhodobacterales</taxon>
        <taxon>Roseobacteraceae</taxon>
        <taxon>Roseovarius</taxon>
    </lineage>
</organism>
<proteinExistence type="predicted"/>
<dbReference type="GO" id="GO:0005886">
    <property type="term" value="C:plasma membrane"/>
    <property type="evidence" value="ECO:0007669"/>
    <property type="project" value="UniProtKB-SubCell"/>
</dbReference>
<evidence type="ECO:0000256" key="11">
    <source>
        <dbReference type="SAM" id="Phobius"/>
    </source>
</evidence>
<evidence type="ECO:0000256" key="7">
    <source>
        <dbReference type="ARBA" id="ARBA00022989"/>
    </source>
</evidence>
<dbReference type="InterPro" id="IPR038050">
    <property type="entry name" value="Neuro_actylchol_rec"/>
</dbReference>